<dbReference type="AlphaFoldDB" id="A0A5C4JEH5"/>
<dbReference type="Gene3D" id="3.40.309.10">
    <property type="entry name" value="Aldehyde Dehydrogenase, Chain A, domain 2"/>
    <property type="match status" value="1"/>
</dbReference>
<dbReference type="RefSeq" id="WP_138645100.1">
    <property type="nucleotide sequence ID" value="NZ_VCKW01000045.1"/>
</dbReference>
<dbReference type="Gene3D" id="3.40.605.10">
    <property type="entry name" value="Aldehyde Dehydrogenase, Chain A, domain 1"/>
    <property type="match status" value="1"/>
</dbReference>
<dbReference type="OrthoDB" id="6882680at2"/>
<dbReference type="EMBL" id="VCKW01000045">
    <property type="protein sequence ID" value="TMR02982.1"/>
    <property type="molecule type" value="Genomic_DNA"/>
</dbReference>
<evidence type="ECO:0000313" key="5">
    <source>
        <dbReference type="Proteomes" id="UP000309174"/>
    </source>
</evidence>
<protein>
    <submittedName>
        <fullName evidence="4">NAD-dependent succinate-semialdehyde dehydrogenase</fullName>
    </submittedName>
</protein>
<dbReference type="GO" id="GO:0009450">
    <property type="term" value="P:gamma-aminobutyric acid catabolic process"/>
    <property type="evidence" value="ECO:0007669"/>
    <property type="project" value="TreeGrafter"/>
</dbReference>
<evidence type="ECO:0000256" key="1">
    <source>
        <dbReference type="ARBA" id="ARBA00009986"/>
    </source>
</evidence>
<comment type="similarity">
    <text evidence="1">Belongs to the aldehyde dehydrogenase family.</text>
</comment>
<dbReference type="FunFam" id="3.40.605.10:FF:000063">
    <property type="entry name" value="Succinate-semialdehyde dehydrogenase, mitochondrial"/>
    <property type="match status" value="1"/>
</dbReference>
<dbReference type="Proteomes" id="UP000309174">
    <property type="component" value="Unassembled WGS sequence"/>
</dbReference>
<dbReference type="GO" id="GO:0004777">
    <property type="term" value="F:succinate-semialdehyde dehydrogenase (NAD+) activity"/>
    <property type="evidence" value="ECO:0007669"/>
    <property type="project" value="TreeGrafter"/>
</dbReference>
<dbReference type="FunFam" id="3.40.309.10:FF:000004">
    <property type="entry name" value="Succinate-semialdehyde dehydrogenase I"/>
    <property type="match status" value="1"/>
</dbReference>
<gene>
    <name evidence="4" type="ORF">ETD83_11650</name>
</gene>
<dbReference type="InterPro" id="IPR016163">
    <property type="entry name" value="Ald_DH_C"/>
</dbReference>
<dbReference type="Pfam" id="PF00171">
    <property type="entry name" value="Aldedh"/>
    <property type="match status" value="1"/>
</dbReference>
<name>A0A5C4JEH5_9ACTN</name>
<dbReference type="CDD" id="cd07103">
    <property type="entry name" value="ALDH_F5_SSADH_GabD"/>
    <property type="match status" value="1"/>
</dbReference>
<dbReference type="InterPro" id="IPR015590">
    <property type="entry name" value="Aldehyde_DH_dom"/>
</dbReference>
<accession>A0A5C4JEH5</accession>
<dbReference type="InterPro" id="IPR016162">
    <property type="entry name" value="Ald_DH_N"/>
</dbReference>
<evidence type="ECO:0000256" key="2">
    <source>
        <dbReference type="ARBA" id="ARBA00023002"/>
    </source>
</evidence>
<dbReference type="InterPro" id="IPR016160">
    <property type="entry name" value="Ald_DH_CS_CYS"/>
</dbReference>
<keyword evidence="2" id="KW-0560">Oxidoreductase</keyword>
<dbReference type="PANTHER" id="PTHR43353:SF5">
    <property type="entry name" value="SUCCINATE-SEMIALDEHYDE DEHYDROGENASE, MITOCHONDRIAL"/>
    <property type="match status" value="1"/>
</dbReference>
<organism evidence="4 5">
    <name type="scientific">Actinomadura soli</name>
    <dbReference type="NCBI Taxonomy" id="2508997"/>
    <lineage>
        <taxon>Bacteria</taxon>
        <taxon>Bacillati</taxon>
        <taxon>Actinomycetota</taxon>
        <taxon>Actinomycetes</taxon>
        <taxon>Streptosporangiales</taxon>
        <taxon>Thermomonosporaceae</taxon>
        <taxon>Actinomadura</taxon>
    </lineage>
</organism>
<reference evidence="4 5" key="1">
    <citation type="submission" date="2019-05" db="EMBL/GenBank/DDBJ databases">
        <title>Draft genome sequence of Actinomadura sp. 14C53.</title>
        <authorList>
            <person name="Saricaoglu S."/>
            <person name="Isik K."/>
        </authorList>
    </citation>
    <scope>NUCLEOTIDE SEQUENCE [LARGE SCALE GENOMIC DNA]</scope>
    <source>
        <strain evidence="4 5">14C53</strain>
    </source>
</reference>
<evidence type="ECO:0000313" key="4">
    <source>
        <dbReference type="EMBL" id="TMR02982.1"/>
    </source>
</evidence>
<evidence type="ECO:0000259" key="3">
    <source>
        <dbReference type="Pfam" id="PF00171"/>
    </source>
</evidence>
<dbReference type="SUPFAM" id="SSF53720">
    <property type="entry name" value="ALDH-like"/>
    <property type="match status" value="1"/>
</dbReference>
<dbReference type="PANTHER" id="PTHR43353">
    <property type="entry name" value="SUCCINATE-SEMIALDEHYDE DEHYDROGENASE, MITOCHONDRIAL"/>
    <property type="match status" value="1"/>
</dbReference>
<comment type="caution">
    <text evidence="4">The sequence shown here is derived from an EMBL/GenBank/DDBJ whole genome shotgun (WGS) entry which is preliminary data.</text>
</comment>
<proteinExistence type="inferred from homology"/>
<dbReference type="InterPro" id="IPR050740">
    <property type="entry name" value="Aldehyde_DH_Superfamily"/>
</dbReference>
<dbReference type="InterPro" id="IPR016161">
    <property type="entry name" value="Ald_DH/histidinol_DH"/>
</dbReference>
<feature type="domain" description="Aldehyde dehydrogenase" evidence="3">
    <location>
        <begin position="16"/>
        <end position="478"/>
    </location>
</feature>
<dbReference type="PROSITE" id="PS00070">
    <property type="entry name" value="ALDEHYDE_DEHYDR_CYS"/>
    <property type="match status" value="1"/>
</dbReference>
<keyword evidence="5" id="KW-1185">Reference proteome</keyword>
<sequence>MSADPSATLLINGVWQSGAATFDVTDPATLTVVAQAADAGPQEALAALAAADAAAETWRRTTAEERSAALRAGAGRIRTQADALAALMTSENGKPLGEARGEVLGSARMLEWAAEEARRTNGRVAPDAAGGPGMVLRSPVGPALAITPWNFPASMLVRKVGLALAAGCPVIVKPAEQTPLVGTELVRLIAEAGALPAGVLQSLTTTRPAEVAGALLADRRLRKVSFTGSTEVGLSLLASTRDHLRRTSLEMGGHSPAIVFDDADLPAAAASAAAAKFANAGQSCIAINRLFVHRSVHDEFLALLLEKVAALRLGHGAAEGTTTGPLIDFAGLDKVERHVVDAVKRGAEVAAGGRRWVPGDPALTGAFYEPTVLTGADDTMLISTEETFGPVLPLYAFDDDDEAIERANATDYGLAAYVFGSGLARVWRAVDRLSFGVVAVNEAFPVRPELPFGGMKNSGLEREGGSEGIDAYLESKSVAIKL</sequence>